<organism evidence="1 2">
    <name type="scientific">Penicilliopsis zonata CBS 506.65</name>
    <dbReference type="NCBI Taxonomy" id="1073090"/>
    <lineage>
        <taxon>Eukaryota</taxon>
        <taxon>Fungi</taxon>
        <taxon>Dikarya</taxon>
        <taxon>Ascomycota</taxon>
        <taxon>Pezizomycotina</taxon>
        <taxon>Eurotiomycetes</taxon>
        <taxon>Eurotiomycetidae</taxon>
        <taxon>Eurotiales</taxon>
        <taxon>Aspergillaceae</taxon>
        <taxon>Penicilliopsis</taxon>
    </lineage>
</organism>
<dbReference type="GO" id="GO:0016491">
    <property type="term" value="F:oxidoreductase activity"/>
    <property type="evidence" value="ECO:0007669"/>
    <property type="project" value="InterPro"/>
</dbReference>
<evidence type="ECO:0000313" key="1">
    <source>
        <dbReference type="EMBL" id="OJJ43870.1"/>
    </source>
</evidence>
<evidence type="ECO:0000313" key="2">
    <source>
        <dbReference type="Proteomes" id="UP000184188"/>
    </source>
</evidence>
<dbReference type="PANTHER" id="PTHR43035">
    <property type="entry name" value="FATTY ACID REPRESSION MUTANT PROTEIN 2-RELATED"/>
    <property type="match status" value="1"/>
</dbReference>
<dbReference type="VEuPathDB" id="FungiDB:ASPZODRAFT_889408"/>
<dbReference type="OrthoDB" id="2138173at2759"/>
<dbReference type="InterPro" id="IPR000415">
    <property type="entry name" value="Nitroreductase-like"/>
</dbReference>
<dbReference type="GO" id="GO:0034599">
    <property type="term" value="P:cellular response to oxidative stress"/>
    <property type="evidence" value="ECO:0007669"/>
    <property type="project" value="InterPro"/>
</dbReference>
<name>A0A1L9S9N1_9EURO</name>
<accession>A0A1L9S9N1</accession>
<dbReference type="InterPro" id="IPR033877">
    <property type="entry name" value="Frm2/Hbn1"/>
</dbReference>
<keyword evidence="2" id="KW-1185">Reference proteome</keyword>
<dbReference type="RefSeq" id="XP_022578380.1">
    <property type="nucleotide sequence ID" value="XM_022730337.1"/>
</dbReference>
<gene>
    <name evidence="1" type="ORF">ASPZODRAFT_889408</name>
</gene>
<dbReference type="SUPFAM" id="SSF55469">
    <property type="entry name" value="FMN-dependent nitroreductase-like"/>
    <property type="match status" value="1"/>
</dbReference>
<sequence length="131" mass="14638">MSRPRSTPRPHAPFSCSGTLLMRCSAIWVAAGHIPADIWEKKTRAKLEGFHRAYGTVMFIVDLESLAPLKEQSKAFCGQIRSLGFSVWTALQGEELRANLQHCNPLIHGAVQKQRTNLVKRPFLPVECLGK</sequence>
<dbReference type="GeneID" id="34616801"/>
<proteinExistence type="predicted"/>
<dbReference type="PANTHER" id="PTHR43035:SF1">
    <property type="entry name" value="FATTY ACID REPRESSION MUTANT PROTEIN 2-RELATED"/>
    <property type="match status" value="1"/>
</dbReference>
<dbReference type="Gene3D" id="3.40.109.10">
    <property type="entry name" value="NADH Oxidase"/>
    <property type="match status" value="1"/>
</dbReference>
<dbReference type="Proteomes" id="UP000184188">
    <property type="component" value="Unassembled WGS sequence"/>
</dbReference>
<dbReference type="AlphaFoldDB" id="A0A1L9S9N1"/>
<dbReference type="EMBL" id="KV878350">
    <property type="protein sequence ID" value="OJJ43870.1"/>
    <property type="molecule type" value="Genomic_DNA"/>
</dbReference>
<dbReference type="STRING" id="1073090.A0A1L9S9N1"/>
<reference evidence="2" key="1">
    <citation type="journal article" date="2017" name="Genome Biol.">
        <title>Comparative genomics reveals high biological diversity and specific adaptations in the industrially and medically important fungal genus Aspergillus.</title>
        <authorList>
            <person name="de Vries R.P."/>
            <person name="Riley R."/>
            <person name="Wiebenga A."/>
            <person name="Aguilar-Osorio G."/>
            <person name="Amillis S."/>
            <person name="Uchima C.A."/>
            <person name="Anderluh G."/>
            <person name="Asadollahi M."/>
            <person name="Askin M."/>
            <person name="Barry K."/>
            <person name="Battaglia E."/>
            <person name="Bayram O."/>
            <person name="Benocci T."/>
            <person name="Braus-Stromeyer S.A."/>
            <person name="Caldana C."/>
            <person name="Canovas D."/>
            <person name="Cerqueira G.C."/>
            <person name="Chen F."/>
            <person name="Chen W."/>
            <person name="Choi C."/>
            <person name="Clum A."/>
            <person name="Dos Santos R.A."/>
            <person name="Damasio A.R."/>
            <person name="Diallinas G."/>
            <person name="Emri T."/>
            <person name="Fekete E."/>
            <person name="Flipphi M."/>
            <person name="Freyberg S."/>
            <person name="Gallo A."/>
            <person name="Gournas C."/>
            <person name="Habgood R."/>
            <person name="Hainaut M."/>
            <person name="Harispe M.L."/>
            <person name="Henrissat B."/>
            <person name="Hilden K.S."/>
            <person name="Hope R."/>
            <person name="Hossain A."/>
            <person name="Karabika E."/>
            <person name="Karaffa L."/>
            <person name="Karanyi Z."/>
            <person name="Krasevec N."/>
            <person name="Kuo A."/>
            <person name="Kusch H."/>
            <person name="LaButti K."/>
            <person name="Lagendijk E.L."/>
            <person name="Lapidus A."/>
            <person name="Levasseur A."/>
            <person name="Lindquist E."/>
            <person name="Lipzen A."/>
            <person name="Logrieco A.F."/>
            <person name="MacCabe A."/>
            <person name="Maekelae M.R."/>
            <person name="Malavazi I."/>
            <person name="Melin P."/>
            <person name="Meyer V."/>
            <person name="Mielnichuk N."/>
            <person name="Miskei M."/>
            <person name="Molnar A.P."/>
            <person name="Mule G."/>
            <person name="Ngan C.Y."/>
            <person name="Orejas M."/>
            <person name="Orosz E."/>
            <person name="Ouedraogo J.P."/>
            <person name="Overkamp K.M."/>
            <person name="Park H.-S."/>
            <person name="Perrone G."/>
            <person name="Piumi F."/>
            <person name="Punt P.J."/>
            <person name="Ram A.F."/>
            <person name="Ramon A."/>
            <person name="Rauscher S."/>
            <person name="Record E."/>
            <person name="Riano-Pachon D.M."/>
            <person name="Robert V."/>
            <person name="Roehrig J."/>
            <person name="Ruller R."/>
            <person name="Salamov A."/>
            <person name="Salih N.S."/>
            <person name="Samson R.A."/>
            <person name="Sandor E."/>
            <person name="Sanguinetti M."/>
            <person name="Schuetze T."/>
            <person name="Sepcic K."/>
            <person name="Shelest E."/>
            <person name="Sherlock G."/>
            <person name="Sophianopoulou V."/>
            <person name="Squina F.M."/>
            <person name="Sun H."/>
            <person name="Susca A."/>
            <person name="Todd R.B."/>
            <person name="Tsang A."/>
            <person name="Unkles S.E."/>
            <person name="van de Wiele N."/>
            <person name="van Rossen-Uffink D."/>
            <person name="Oliveira J.V."/>
            <person name="Vesth T.C."/>
            <person name="Visser J."/>
            <person name="Yu J.-H."/>
            <person name="Zhou M."/>
            <person name="Andersen M.R."/>
            <person name="Archer D.B."/>
            <person name="Baker S.E."/>
            <person name="Benoit I."/>
            <person name="Brakhage A.A."/>
            <person name="Braus G.H."/>
            <person name="Fischer R."/>
            <person name="Frisvad J.C."/>
            <person name="Goldman G.H."/>
            <person name="Houbraken J."/>
            <person name="Oakley B."/>
            <person name="Pocsi I."/>
            <person name="Scazzocchio C."/>
            <person name="Seiboth B."/>
            <person name="vanKuyk P.A."/>
            <person name="Wortman J."/>
            <person name="Dyer P.S."/>
            <person name="Grigoriev I.V."/>
        </authorList>
    </citation>
    <scope>NUCLEOTIDE SEQUENCE [LARGE SCALE GENOMIC DNA]</scope>
    <source>
        <strain evidence="2">CBS 506.65</strain>
    </source>
</reference>
<protein>
    <submittedName>
        <fullName evidence="1">Uncharacterized protein</fullName>
    </submittedName>
</protein>